<protein>
    <submittedName>
        <fullName evidence="2">5'-3' exoribonuclease</fullName>
        <ecNumber evidence="2">3.1.13.-</ecNumber>
    </submittedName>
</protein>
<dbReference type="EC" id="3.1.13.-" evidence="2"/>
<comment type="caution">
    <text evidence="2">The sequence shown here is derived from an EMBL/GenBank/DDBJ whole genome shotgun (WGS) entry which is preliminary data.</text>
</comment>
<keyword evidence="2" id="KW-0378">Hydrolase</keyword>
<dbReference type="AlphaFoldDB" id="A0A644WYC3"/>
<proteinExistence type="predicted"/>
<dbReference type="PANTHER" id="PTHR42924:SF3">
    <property type="entry name" value="POLYMERASE_HISTIDINOL PHOSPHATASE N-TERMINAL DOMAIN-CONTAINING PROTEIN"/>
    <property type="match status" value="1"/>
</dbReference>
<sequence length="291" mass="33454">MSKIDLHMHSCFSDDGELTPEEIIDRAIKNNVEIISISDHNSVRAVDRALSYSKNKNITVIPGIEIDCTFNNRNLHLLGYNIDYKSKDFYNIEEDILSQEKRASKEKIRLIKEYTNLNIFEDEVIKRSSNGVVTGELIAEILLEDSENRKSLILKPYLEGGNRSDMPYVNFYWDYFAQGKPAYVPIKFISLKEAIRLIHKNGGKAVIAHPGNNLKDKLDLIDNLIEEGIEGIEVFSSYHTKEQIEYFYTKAIKNNMIITCGSDFHGKTKPNIEIGRFKFEPRDISIDKILK</sequence>
<dbReference type="CDD" id="cd07438">
    <property type="entry name" value="PHP_HisPPase_AMP"/>
    <property type="match status" value="1"/>
</dbReference>
<dbReference type="InterPro" id="IPR052018">
    <property type="entry name" value="PHP_domain"/>
</dbReference>
<dbReference type="InterPro" id="IPR016195">
    <property type="entry name" value="Pol/histidinol_Pase-like"/>
</dbReference>
<dbReference type="SUPFAM" id="SSF89550">
    <property type="entry name" value="PHP domain-like"/>
    <property type="match status" value="1"/>
</dbReference>
<dbReference type="Gene3D" id="1.10.150.650">
    <property type="match status" value="1"/>
</dbReference>
<dbReference type="Gene3D" id="3.20.20.140">
    <property type="entry name" value="Metal-dependent hydrolases"/>
    <property type="match status" value="1"/>
</dbReference>
<accession>A0A644WYC3</accession>
<feature type="domain" description="Polymerase/histidinol phosphatase N-terminal" evidence="1">
    <location>
        <begin position="4"/>
        <end position="70"/>
    </location>
</feature>
<dbReference type="InterPro" id="IPR004013">
    <property type="entry name" value="PHP_dom"/>
</dbReference>
<reference evidence="2" key="1">
    <citation type="submission" date="2019-08" db="EMBL/GenBank/DDBJ databases">
        <authorList>
            <person name="Kucharzyk K."/>
            <person name="Murdoch R.W."/>
            <person name="Higgins S."/>
            <person name="Loffler F."/>
        </authorList>
    </citation>
    <scope>NUCLEOTIDE SEQUENCE</scope>
</reference>
<dbReference type="EMBL" id="VSSQ01001293">
    <property type="protein sequence ID" value="MPM07043.1"/>
    <property type="molecule type" value="Genomic_DNA"/>
</dbReference>
<evidence type="ECO:0000313" key="2">
    <source>
        <dbReference type="EMBL" id="MPM07043.1"/>
    </source>
</evidence>
<organism evidence="2">
    <name type="scientific">bioreactor metagenome</name>
    <dbReference type="NCBI Taxonomy" id="1076179"/>
    <lineage>
        <taxon>unclassified sequences</taxon>
        <taxon>metagenomes</taxon>
        <taxon>ecological metagenomes</taxon>
    </lineage>
</organism>
<gene>
    <name evidence="2" type="primary">yciV_7</name>
    <name evidence="2" type="ORF">SDC9_53347</name>
</gene>
<name>A0A644WYC3_9ZZZZ</name>
<dbReference type="SMART" id="SM00481">
    <property type="entry name" value="POLIIIAc"/>
    <property type="match status" value="1"/>
</dbReference>
<dbReference type="PANTHER" id="PTHR42924">
    <property type="entry name" value="EXONUCLEASE"/>
    <property type="match status" value="1"/>
</dbReference>
<dbReference type="GO" id="GO:0035312">
    <property type="term" value="F:5'-3' DNA exonuclease activity"/>
    <property type="evidence" value="ECO:0007669"/>
    <property type="project" value="TreeGrafter"/>
</dbReference>
<dbReference type="Pfam" id="PF02811">
    <property type="entry name" value="PHP"/>
    <property type="match status" value="1"/>
</dbReference>
<dbReference type="InterPro" id="IPR003141">
    <property type="entry name" value="Pol/His_phosphatase_N"/>
</dbReference>
<evidence type="ECO:0000259" key="1">
    <source>
        <dbReference type="SMART" id="SM00481"/>
    </source>
</evidence>
<dbReference type="GO" id="GO:0004534">
    <property type="term" value="F:5'-3' RNA exonuclease activity"/>
    <property type="evidence" value="ECO:0007669"/>
    <property type="project" value="TreeGrafter"/>
</dbReference>